<dbReference type="Proteomes" id="UP000087171">
    <property type="component" value="Chromosome Ca2"/>
</dbReference>
<name>A0A1S2XIR2_CICAR</name>
<evidence type="ECO:0000313" key="1">
    <source>
        <dbReference type="Proteomes" id="UP000087171"/>
    </source>
</evidence>
<dbReference type="InterPro" id="IPR037489">
    <property type="entry name" value="RAD52-like"/>
</dbReference>
<dbReference type="GO" id="GO:0003677">
    <property type="term" value="F:DNA binding"/>
    <property type="evidence" value="ECO:0007669"/>
    <property type="project" value="InterPro"/>
</dbReference>
<dbReference type="PaxDb" id="3827-XP_004489190.1"/>
<reference evidence="1" key="1">
    <citation type="journal article" date="2013" name="Nat. Biotechnol.">
        <title>Draft genome sequence of chickpea (Cicer arietinum) provides a resource for trait improvement.</title>
        <authorList>
            <person name="Varshney R.K."/>
            <person name="Song C."/>
            <person name="Saxena R.K."/>
            <person name="Azam S."/>
            <person name="Yu S."/>
            <person name="Sharpe A.G."/>
            <person name="Cannon S."/>
            <person name="Baek J."/>
            <person name="Rosen B.D."/>
            <person name="Tar'an B."/>
            <person name="Millan T."/>
            <person name="Zhang X."/>
            <person name="Ramsay L.D."/>
            <person name="Iwata A."/>
            <person name="Wang Y."/>
            <person name="Nelson W."/>
            <person name="Farmer A.D."/>
            <person name="Gaur P.M."/>
            <person name="Soderlund C."/>
            <person name="Penmetsa R.V."/>
            <person name="Xu C."/>
            <person name="Bharti A.K."/>
            <person name="He W."/>
            <person name="Winter P."/>
            <person name="Zhao S."/>
            <person name="Hane J.K."/>
            <person name="Carrasquilla-Garcia N."/>
            <person name="Condie J.A."/>
            <person name="Upadhyaya H.D."/>
            <person name="Luo M.C."/>
            <person name="Thudi M."/>
            <person name="Gowda C.L."/>
            <person name="Singh N.P."/>
            <person name="Lichtenzveig J."/>
            <person name="Gali K.K."/>
            <person name="Rubio J."/>
            <person name="Nadarajan N."/>
            <person name="Dolezel J."/>
            <person name="Bansal K.C."/>
            <person name="Xu X."/>
            <person name="Edwards D."/>
            <person name="Zhang G."/>
            <person name="Kahl G."/>
            <person name="Gil J."/>
            <person name="Singh K.B."/>
            <person name="Datta S.K."/>
            <person name="Jackson S.A."/>
            <person name="Wang J."/>
            <person name="Cook D.R."/>
        </authorList>
    </citation>
    <scope>NUCLEOTIDE SEQUENCE [LARGE SCALE GENOMIC DNA]</scope>
    <source>
        <strain evidence="1">cv. CDC Frontier</strain>
    </source>
</reference>
<proteinExistence type="predicted"/>
<dbReference type="GeneID" id="101501011"/>
<gene>
    <name evidence="2" type="primary">LOC101501011</name>
</gene>
<dbReference type="PANTHER" id="PTHR34050:SF3">
    <property type="entry name" value="DNA REPAIR RAD52-LIKE PROTEIN 2, CHLOROPLASTIC"/>
    <property type="match status" value="1"/>
</dbReference>
<reference evidence="2" key="2">
    <citation type="submission" date="2025-08" db="UniProtKB">
        <authorList>
            <consortium name="RefSeq"/>
        </authorList>
    </citation>
    <scope>IDENTIFICATION</scope>
    <source>
        <tissue evidence="2">Etiolated seedlings</tissue>
    </source>
</reference>
<keyword evidence="1" id="KW-1185">Reference proteome</keyword>
<dbReference type="OrthoDB" id="1935514at2759"/>
<organism evidence="1 2">
    <name type="scientific">Cicer arietinum</name>
    <name type="common">Chickpea</name>
    <name type="synonym">Garbanzo</name>
    <dbReference type="NCBI Taxonomy" id="3827"/>
    <lineage>
        <taxon>Eukaryota</taxon>
        <taxon>Viridiplantae</taxon>
        <taxon>Streptophyta</taxon>
        <taxon>Embryophyta</taxon>
        <taxon>Tracheophyta</taxon>
        <taxon>Spermatophyta</taxon>
        <taxon>Magnoliopsida</taxon>
        <taxon>eudicotyledons</taxon>
        <taxon>Gunneridae</taxon>
        <taxon>Pentapetalae</taxon>
        <taxon>rosids</taxon>
        <taxon>fabids</taxon>
        <taxon>Fabales</taxon>
        <taxon>Fabaceae</taxon>
        <taxon>Papilionoideae</taxon>
        <taxon>50 kb inversion clade</taxon>
        <taxon>NPAAA clade</taxon>
        <taxon>Hologalegina</taxon>
        <taxon>IRL clade</taxon>
        <taxon>Cicereae</taxon>
        <taxon>Cicer</taxon>
    </lineage>
</organism>
<protein>
    <submittedName>
        <fullName evidence="2">DNA repair RAD52-like protein 2, chloroplastic</fullName>
    </submittedName>
</protein>
<sequence>MAYSGVVRSNTNPLASCSSYNNQSIVRKQERGGIEVGFGIRKRTSRVAVIKCGIERSSDGKKGVVSNSNYVVPLDDTLSFTNSSSCITRPLGEILRDLNKRIPDTIVKPHNTTAISPPPPWYHANRMLSFYAPGWCGEIRDVIFSDNSTVTVVYRLTVRGSDGEAYRESTGTVSTTDASIGDPVSAAEENAFCKACARFGLGLYLYHEDQMTNI</sequence>
<dbReference type="PANTHER" id="PTHR34050">
    <property type="entry name" value="DNA REPAIR RAD52-LIKE PROTEIN 2, CHLOROPLASTIC"/>
    <property type="match status" value="1"/>
</dbReference>
<dbReference type="KEGG" id="cam:101501011"/>
<accession>A0A1S2XIR2</accession>
<evidence type="ECO:0000313" key="2">
    <source>
        <dbReference type="RefSeq" id="XP_004489190.1"/>
    </source>
</evidence>
<dbReference type="STRING" id="3827.A0A1S2XIR2"/>
<dbReference type="GO" id="GO:0000724">
    <property type="term" value="P:double-strand break repair via homologous recombination"/>
    <property type="evidence" value="ECO:0007669"/>
    <property type="project" value="InterPro"/>
</dbReference>
<dbReference type="RefSeq" id="XP_004489190.1">
    <property type="nucleotide sequence ID" value="XM_004489133.3"/>
</dbReference>
<dbReference type="AlphaFoldDB" id="A0A1S2XIR2"/>
<dbReference type="eggNOG" id="ENOG502RXVC">
    <property type="taxonomic scope" value="Eukaryota"/>
</dbReference>